<name>A0ABP7UET6_9SPHN</name>
<dbReference type="InterPro" id="IPR011990">
    <property type="entry name" value="TPR-like_helical_dom_sf"/>
</dbReference>
<evidence type="ECO:0000256" key="2">
    <source>
        <dbReference type="SAM" id="Phobius"/>
    </source>
</evidence>
<feature type="region of interest" description="Disordered" evidence="1">
    <location>
        <begin position="213"/>
        <end position="232"/>
    </location>
</feature>
<organism evidence="3 4">
    <name type="scientific">Sphingomonas rosea</name>
    <dbReference type="NCBI Taxonomy" id="335605"/>
    <lineage>
        <taxon>Bacteria</taxon>
        <taxon>Pseudomonadati</taxon>
        <taxon>Pseudomonadota</taxon>
        <taxon>Alphaproteobacteria</taxon>
        <taxon>Sphingomonadales</taxon>
        <taxon>Sphingomonadaceae</taxon>
        <taxon>Sphingomonas</taxon>
    </lineage>
</organism>
<gene>
    <name evidence="3" type="ORF">GCM10022281_23700</name>
</gene>
<keyword evidence="4" id="KW-1185">Reference proteome</keyword>
<proteinExistence type="predicted"/>
<accession>A0ABP7UET6</accession>
<reference evidence="4" key="1">
    <citation type="journal article" date="2019" name="Int. J. Syst. Evol. Microbiol.">
        <title>The Global Catalogue of Microorganisms (GCM) 10K type strain sequencing project: providing services to taxonomists for standard genome sequencing and annotation.</title>
        <authorList>
            <consortium name="The Broad Institute Genomics Platform"/>
            <consortium name="The Broad Institute Genome Sequencing Center for Infectious Disease"/>
            <person name="Wu L."/>
            <person name="Ma J."/>
        </authorList>
    </citation>
    <scope>NUCLEOTIDE SEQUENCE [LARGE SCALE GENOMIC DNA]</scope>
    <source>
        <strain evidence="4">JCM 17564</strain>
    </source>
</reference>
<dbReference type="RefSeq" id="WP_344697296.1">
    <property type="nucleotide sequence ID" value="NZ_BAABBR010000001.1"/>
</dbReference>
<keyword evidence="2" id="KW-0812">Transmembrane</keyword>
<keyword evidence="2" id="KW-1133">Transmembrane helix</keyword>
<sequence>MGFLWLLVLLLFTAGGLWLVGKLRGPALTVMLATLFVGAAGYAFQGSPTLAGVSREGEESPPALVLKEPRQAMLGTFTAGERYLTIADSFASRGKTREEIGAIRAGIKSYPKDLSLRIGLGNALVDHAQMMTPAAELAYAQARALNPKHPASYFFEGLARARGGEQEAGLALMKQALDLAPPGVSYRPMIEQGVMMLSGAIAEQQMNLTPEHMRGGGAVMPTSPAAPPSPRP</sequence>
<comment type="caution">
    <text evidence="3">The sequence shown here is derived from an EMBL/GenBank/DDBJ whole genome shotgun (WGS) entry which is preliminary data.</text>
</comment>
<feature type="transmembrane region" description="Helical" evidence="2">
    <location>
        <begin position="26"/>
        <end position="44"/>
    </location>
</feature>
<evidence type="ECO:0008006" key="5">
    <source>
        <dbReference type="Google" id="ProtNLM"/>
    </source>
</evidence>
<evidence type="ECO:0000313" key="4">
    <source>
        <dbReference type="Proteomes" id="UP001424459"/>
    </source>
</evidence>
<dbReference type="SUPFAM" id="SSF48452">
    <property type="entry name" value="TPR-like"/>
    <property type="match status" value="1"/>
</dbReference>
<dbReference type="Gene3D" id="1.25.40.10">
    <property type="entry name" value="Tetratricopeptide repeat domain"/>
    <property type="match status" value="1"/>
</dbReference>
<evidence type="ECO:0000256" key="1">
    <source>
        <dbReference type="SAM" id="MobiDB-lite"/>
    </source>
</evidence>
<dbReference type="EMBL" id="BAABBR010000001">
    <property type="protein sequence ID" value="GAA4041869.1"/>
    <property type="molecule type" value="Genomic_DNA"/>
</dbReference>
<keyword evidence="2" id="KW-0472">Membrane</keyword>
<evidence type="ECO:0000313" key="3">
    <source>
        <dbReference type="EMBL" id="GAA4041869.1"/>
    </source>
</evidence>
<dbReference type="Proteomes" id="UP001424459">
    <property type="component" value="Unassembled WGS sequence"/>
</dbReference>
<protein>
    <recommendedName>
        <fullName evidence="5">Cytochrome C biogenesis protein</fullName>
    </recommendedName>
</protein>